<dbReference type="Proteomes" id="UP000192660">
    <property type="component" value="Unassembled WGS sequence"/>
</dbReference>
<feature type="domain" description="Phosphoribulokinase/uridine kinase" evidence="1">
    <location>
        <begin position="23"/>
        <end position="190"/>
    </location>
</feature>
<keyword evidence="2" id="KW-0808">Transferase</keyword>
<dbReference type="PRINTS" id="PR00988">
    <property type="entry name" value="URIDINKINASE"/>
</dbReference>
<keyword evidence="3" id="KW-1185">Reference proteome</keyword>
<dbReference type="RefSeq" id="WP_020374138.1">
    <property type="nucleotide sequence ID" value="NZ_FWWY01000002.1"/>
</dbReference>
<dbReference type="SUPFAM" id="SSF52540">
    <property type="entry name" value="P-loop containing nucleoside triphosphate hydrolases"/>
    <property type="match status" value="1"/>
</dbReference>
<sequence>MVVSLMQVMSRLRAIPRNRSTLIVGIDGPSASGKSSIALKLKELDNGVTIVQMDDFYRPSMERTIHHEEVGGNFDWKRLLEQVLAPLNRNETGRYQRYDWEADNLAEWHDVPAGGIVIVEGCFSVRNELMSFYDARFWVHSPTQVCLERVIQREKNGAGNRQAWENQYRPEEEKYINVQRPHRNADIVIDGTGKIGDLSHYEVNVIRADDGWFYF</sequence>
<dbReference type="Gene3D" id="3.40.50.300">
    <property type="entry name" value="P-loop containing nucleotide triphosphate hydrolases"/>
    <property type="match status" value="1"/>
</dbReference>
<keyword evidence="2" id="KW-0418">Kinase</keyword>
<name>A0A1W1WPK2_SULTA</name>
<dbReference type="GO" id="GO:0005524">
    <property type="term" value="F:ATP binding"/>
    <property type="evidence" value="ECO:0007669"/>
    <property type="project" value="InterPro"/>
</dbReference>
<dbReference type="Pfam" id="PF00485">
    <property type="entry name" value="PRK"/>
    <property type="match status" value="1"/>
</dbReference>
<evidence type="ECO:0000313" key="2">
    <source>
        <dbReference type="EMBL" id="SMC07940.1"/>
    </source>
</evidence>
<dbReference type="OrthoDB" id="1420794at2"/>
<evidence type="ECO:0000313" key="3">
    <source>
        <dbReference type="Proteomes" id="UP000192660"/>
    </source>
</evidence>
<gene>
    <name evidence="2" type="ORF">SAMN00768000_3537</name>
</gene>
<proteinExistence type="predicted"/>
<evidence type="ECO:0000259" key="1">
    <source>
        <dbReference type="Pfam" id="PF00485"/>
    </source>
</evidence>
<accession>A0A1W1WPK2</accession>
<dbReference type="InterPro" id="IPR027417">
    <property type="entry name" value="P-loop_NTPase"/>
</dbReference>
<dbReference type="PANTHER" id="PTHR10285">
    <property type="entry name" value="URIDINE KINASE"/>
    <property type="match status" value="1"/>
</dbReference>
<dbReference type="GO" id="GO:0016301">
    <property type="term" value="F:kinase activity"/>
    <property type="evidence" value="ECO:0007669"/>
    <property type="project" value="UniProtKB-KW"/>
</dbReference>
<dbReference type="AlphaFoldDB" id="A0A1W1WPK2"/>
<reference evidence="3" key="1">
    <citation type="submission" date="2017-04" db="EMBL/GenBank/DDBJ databases">
        <authorList>
            <person name="Varghese N."/>
            <person name="Submissions S."/>
        </authorList>
    </citation>
    <scope>NUCLEOTIDE SEQUENCE [LARGE SCALE GENOMIC DNA]</scope>
    <source>
        <strain evidence="3">DSM 9293</strain>
    </source>
</reference>
<dbReference type="InterPro" id="IPR006083">
    <property type="entry name" value="PRK/URK"/>
</dbReference>
<organism evidence="2 3">
    <name type="scientific">Sulfobacillus thermosulfidooxidans (strain DSM 9293 / VKM B-1269 / AT-1)</name>
    <dbReference type="NCBI Taxonomy" id="929705"/>
    <lineage>
        <taxon>Bacteria</taxon>
        <taxon>Bacillati</taxon>
        <taxon>Bacillota</taxon>
        <taxon>Clostridia</taxon>
        <taxon>Eubacteriales</taxon>
        <taxon>Clostridiales Family XVII. Incertae Sedis</taxon>
        <taxon>Sulfobacillus</taxon>
    </lineage>
</organism>
<protein>
    <submittedName>
        <fullName evidence="2">Uridine kinase</fullName>
    </submittedName>
</protein>
<dbReference type="EMBL" id="FWWY01000002">
    <property type="protein sequence ID" value="SMC07940.1"/>
    <property type="molecule type" value="Genomic_DNA"/>
</dbReference>